<evidence type="ECO:0000313" key="2">
    <source>
        <dbReference type="Proteomes" id="UP000253606"/>
    </source>
</evidence>
<dbReference type="Proteomes" id="UP000253606">
    <property type="component" value="Chromosome"/>
</dbReference>
<protein>
    <submittedName>
        <fullName evidence="1">Uncharacterized protein</fullName>
    </submittedName>
</protein>
<name>A0A2Z5G2S3_9BACT</name>
<reference evidence="1 2" key="1">
    <citation type="journal article" date="2018" name="Front. Microbiol.">
        <title>Hydrolytic Capabilities as a Key to Environmental Success: Chitinolytic and Cellulolytic Acidobacteria From Acidic Sub-arctic Soils and Boreal Peatlands.</title>
        <authorList>
            <person name="Belova S.E."/>
            <person name="Ravin N.V."/>
            <person name="Pankratov T.A."/>
            <person name="Rakitin A.L."/>
            <person name="Ivanova A.A."/>
            <person name="Beletsky A.V."/>
            <person name="Mardanov A.V."/>
            <person name="Sinninghe Damste J.S."/>
            <person name="Dedysh S.N."/>
        </authorList>
    </citation>
    <scope>NUCLEOTIDE SEQUENCE [LARGE SCALE GENOMIC DNA]</scope>
    <source>
        <strain evidence="1 2">SBC82</strain>
    </source>
</reference>
<accession>A0A2Z5G2S3</accession>
<evidence type="ECO:0000313" key="1">
    <source>
        <dbReference type="EMBL" id="AXC13349.1"/>
    </source>
</evidence>
<organism evidence="1 2">
    <name type="scientific">Acidisarcina polymorpha</name>
    <dbReference type="NCBI Taxonomy" id="2211140"/>
    <lineage>
        <taxon>Bacteria</taxon>
        <taxon>Pseudomonadati</taxon>
        <taxon>Acidobacteriota</taxon>
        <taxon>Terriglobia</taxon>
        <taxon>Terriglobales</taxon>
        <taxon>Acidobacteriaceae</taxon>
        <taxon>Acidisarcina</taxon>
    </lineage>
</organism>
<sequence length="39" mass="4161">MSGISPIREGRTIAALLLRVEKASIFRPDPSSGLIHGVD</sequence>
<dbReference type="EMBL" id="CP030840">
    <property type="protein sequence ID" value="AXC13349.1"/>
    <property type="molecule type" value="Genomic_DNA"/>
</dbReference>
<dbReference type="AlphaFoldDB" id="A0A2Z5G2S3"/>
<proteinExistence type="predicted"/>
<keyword evidence="2" id="KW-1185">Reference proteome</keyword>
<dbReference type="KEGG" id="abas:ACPOL_4072"/>
<gene>
    <name evidence="1" type="ORF">ACPOL_4072</name>
</gene>